<feature type="domain" description="HMG box" evidence="4">
    <location>
        <begin position="160"/>
        <end position="223"/>
    </location>
</feature>
<keyword evidence="2" id="KW-0539">Nucleus</keyword>
<feature type="DNA-binding region" description="HMG box" evidence="2">
    <location>
        <begin position="55"/>
        <end position="123"/>
    </location>
</feature>
<evidence type="ECO:0000256" key="1">
    <source>
        <dbReference type="ARBA" id="ARBA00023125"/>
    </source>
</evidence>
<feature type="domain" description="HMG box" evidence="4">
    <location>
        <begin position="55"/>
        <end position="123"/>
    </location>
</feature>
<dbReference type="InterPro" id="IPR050342">
    <property type="entry name" value="HMGB"/>
</dbReference>
<dbReference type="PANTHER" id="PTHR48112:SF22">
    <property type="entry name" value="MITOCHONDRIAL TRANSCRIPTION FACTOR A, ISOFORM B"/>
    <property type="match status" value="1"/>
</dbReference>
<sequence length="261" mass="30611">MAGQLLKTINFMNGWVLSNASSRINLTVLQIQAPIRTLKVETREKLKALKIPEKPKRPLSPYLQFITEKRPALLKDNPKMKLTEVIKLLSTEWKSVSDEKKEKYKEKYQKNWEVYNQEIAKYNANLSEEQKQAMHAATTEKRKDKQKRNLTKLIKETEKPKRPVGPYLLYLKEQSLAKNMSQKDLMASLKGQWAALPEAEKKKYQDEYVKENEKYNVLLRSWEEKMIAEGHKDLVRAKTLQEIEVRPSRILNVKKSKPSDQ</sequence>
<dbReference type="Gene3D" id="1.10.30.10">
    <property type="entry name" value="High mobility group box domain"/>
    <property type="match status" value="2"/>
</dbReference>
<dbReference type="InterPro" id="IPR036910">
    <property type="entry name" value="HMG_box_dom_sf"/>
</dbReference>
<evidence type="ECO:0000313" key="5">
    <source>
        <dbReference type="EMBL" id="CAH1106640.1"/>
    </source>
</evidence>
<accession>A0A9P0GE99</accession>
<dbReference type="GO" id="GO:0003677">
    <property type="term" value="F:DNA binding"/>
    <property type="evidence" value="ECO:0007669"/>
    <property type="project" value="UniProtKB-UniRule"/>
</dbReference>
<reference evidence="5" key="1">
    <citation type="submission" date="2022-01" db="EMBL/GenBank/DDBJ databases">
        <authorList>
            <person name="King R."/>
        </authorList>
    </citation>
    <scope>NUCLEOTIDE SEQUENCE</scope>
</reference>
<organism evidence="5 6">
    <name type="scientific">Psylliodes chrysocephalus</name>
    <dbReference type="NCBI Taxonomy" id="3402493"/>
    <lineage>
        <taxon>Eukaryota</taxon>
        <taxon>Metazoa</taxon>
        <taxon>Ecdysozoa</taxon>
        <taxon>Arthropoda</taxon>
        <taxon>Hexapoda</taxon>
        <taxon>Insecta</taxon>
        <taxon>Pterygota</taxon>
        <taxon>Neoptera</taxon>
        <taxon>Endopterygota</taxon>
        <taxon>Coleoptera</taxon>
        <taxon>Polyphaga</taxon>
        <taxon>Cucujiformia</taxon>
        <taxon>Chrysomeloidea</taxon>
        <taxon>Chrysomelidae</taxon>
        <taxon>Galerucinae</taxon>
        <taxon>Alticini</taxon>
        <taxon>Psylliodes</taxon>
    </lineage>
</organism>
<dbReference type="SUPFAM" id="SSF47095">
    <property type="entry name" value="HMG-box"/>
    <property type="match status" value="2"/>
</dbReference>
<dbReference type="PANTHER" id="PTHR48112">
    <property type="entry name" value="HIGH MOBILITY GROUP PROTEIN DSP1"/>
    <property type="match status" value="1"/>
</dbReference>
<dbReference type="EMBL" id="OV651814">
    <property type="protein sequence ID" value="CAH1106640.1"/>
    <property type="molecule type" value="Genomic_DNA"/>
</dbReference>
<feature type="DNA-binding region" description="HMG box" evidence="2">
    <location>
        <begin position="160"/>
        <end position="223"/>
    </location>
</feature>
<feature type="coiled-coil region" evidence="3">
    <location>
        <begin position="105"/>
        <end position="156"/>
    </location>
</feature>
<dbReference type="InterPro" id="IPR009071">
    <property type="entry name" value="HMG_box_dom"/>
</dbReference>
<protein>
    <recommendedName>
        <fullName evidence="4">HMG box domain-containing protein</fullName>
    </recommendedName>
</protein>
<dbReference type="GO" id="GO:0005634">
    <property type="term" value="C:nucleus"/>
    <property type="evidence" value="ECO:0007669"/>
    <property type="project" value="UniProtKB-UniRule"/>
</dbReference>
<evidence type="ECO:0000256" key="2">
    <source>
        <dbReference type="PROSITE-ProRule" id="PRU00267"/>
    </source>
</evidence>
<proteinExistence type="predicted"/>
<evidence type="ECO:0000313" key="6">
    <source>
        <dbReference type="Proteomes" id="UP001153636"/>
    </source>
</evidence>
<dbReference type="GO" id="GO:0006357">
    <property type="term" value="P:regulation of transcription by RNA polymerase II"/>
    <property type="evidence" value="ECO:0007669"/>
    <property type="project" value="TreeGrafter"/>
</dbReference>
<evidence type="ECO:0000256" key="3">
    <source>
        <dbReference type="SAM" id="Coils"/>
    </source>
</evidence>
<keyword evidence="1 2" id="KW-0238">DNA-binding</keyword>
<dbReference type="SMART" id="SM00398">
    <property type="entry name" value="HMG"/>
    <property type="match status" value="2"/>
</dbReference>
<dbReference type="Pfam" id="PF00505">
    <property type="entry name" value="HMG_box"/>
    <property type="match status" value="2"/>
</dbReference>
<keyword evidence="6" id="KW-1185">Reference proteome</keyword>
<dbReference type="PROSITE" id="PS50118">
    <property type="entry name" value="HMG_BOX_2"/>
    <property type="match status" value="2"/>
</dbReference>
<evidence type="ECO:0000259" key="4">
    <source>
        <dbReference type="PROSITE" id="PS50118"/>
    </source>
</evidence>
<keyword evidence="3" id="KW-0175">Coiled coil</keyword>
<dbReference type="OrthoDB" id="5550281at2759"/>
<name>A0A9P0GE99_9CUCU</name>
<dbReference type="Proteomes" id="UP001153636">
    <property type="component" value="Chromosome 2"/>
</dbReference>
<gene>
    <name evidence="5" type="ORF">PSYICH_LOCUS6689</name>
</gene>
<dbReference type="AlphaFoldDB" id="A0A9P0GE99"/>